<evidence type="ECO:0000256" key="1">
    <source>
        <dbReference type="SAM" id="MobiDB-lite"/>
    </source>
</evidence>
<evidence type="ECO:0000313" key="3">
    <source>
        <dbReference type="EMBL" id="KDN85948.1"/>
    </source>
</evidence>
<feature type="compositionally biased region" description="Low complexity" evidence="1">
    <location>
        <begin position="39"/>
        <end position="50"/>
    </location>
</feature>
<dbReference type="InterPro" id="IPR001466">
    <property type="entry name" value="Beta-lactam-related"/>
</dbReference>
<dbReference type="eggNOG" id="COG1680">
    <property type="taxonomic scope" value="Bacteria"/>
</dbReference>
<feature type="region of interest" description="Disordered" evidence="1">
    <location>
        <begin position="1"/>
        <end position="160"/>
    </location>
</feature>
<feature type="compositionally biased region" description="Low complexity" evidence="1">
    <location>
        <begin position="111"/>
        <end position="135"/>
    </location>
</feature>
<name>A0A066YWM9_9ACTN</name>
<dbReference type="Proteomes" id="UP000027178">
    <property type="component" value="Unassembled WGS sequence"/>
</dbReference>
<dbReference type="HOGENOM" id="CLU_969022_0_0_11"/>
<comment type="caution">
    <text evidence="3">The sequence shown here is derived from an EMBL/GenBank/DDBJ whole genome shotgun (WGS) entry which is preliminary data.</text>
</comment>
<feature type="domain" description="Beta-lactamase-related" evidence="2">
    <location>
        <begin position="141"/>
        <end position="281"/>
    </location>
</feature>
<protein>
    <recommendedName>
        <fullName evidence="2">Beta-lactamase-related domain-containing protein</fullName>
    </recommendedName>
</protein>
<proteinExistence type="predicted"/>
<evidence type="ECO:0000259" key="2">
    <source>
        <dbReference type="Pfam" id="PF00144"/>
    </source>
</evidence>
<reference evidence="3 4" key="1">
    <citation type="submission" date="2014-05" db="EMBL/GenBank/DDBJ databases">
        <title>Draft Genome Sequence of Kitasatospora cheerisanensis KCTC 2395.</title>
        <authorList>
            <person name="Nam D.H."/>
        </authorList>
    </citation>
    <scope>NUCLEOTIDE SEQUENCE [LARGE SCALE GENOMIC DNA]</scope>
    <source>
        <strain evidence="3 4">KCTC 2395</strain>
    </source>
</reference>
<keyword evidence="4" id="KW-1185">Reference proteome</keyword>
<feature type="compositionally biased region" description="Basic residues" evidence="1">
    <location>
        <begin position="28"/>
        <end position="37"/>
    </location>
</feature>
<gene>
    <name evidence="3" type="ORF">KCH_23490</name>
</gene>
<dbReference type="Pfam" id="PF00144">
    <property type="entry name" value="Beta-lactamase"/>
    <property type="match status" value="1"/>
</dbReference>
<dbReference type="PATRIC" id="fig|1348663.4.peg.2281"/>
<dbReference type="Gene3D" id="3.40.710.10">
    <property type="entry name" value="DD-peptidase/beta-lactamase superfamily"/>
    <property type="match status" value="1"/>
</dbReference>
<dbReference type="EMBL" id="JNBY01000074">
    <property type="protein sequence ID" value="KDN85948.1"/>
    <property type="molecule type" value="Genomic_DNA"/>
</dbReference>
<sequence length="287" mass="30946">MRRRPARPAHPLRPGLAHQGPRHLAADRRRRPHRPARPGRPAARAPPRTALPRRRPDRPAAALPHLRTAPADRPGPLRAHRPPADRAPVRRTAGRPARRPAPLHRPRLHPARPAAARAARPPAARARRGAVAGARPHPHRLRTAAPRPAARPDRAAAARRARTWGAPHDPSAALLGGVAGHAGVFSCAADLAVFAEHLLGGTGPLADWFAESRRPCTAVEPGLHRGLAWLVTADDDVAYHHGFTGTSLFLAPRTGRYVVLCTNAVYHGWDRARLAGLRTLALRTLAG</sequence>
<accession>A0A066YWM9</accession>
<dbReference type="AlphaFoldDB" id="A0A066YWM9"/>
<organism evidence="3 4">
    <name type="scientific">Kitasatospora cheerisanensis KCTC 2395</name>
    <dbReference type="NCBI Taxonomy" id="1348663"/>
    <lineage>
        <taxon>Bacteria</taxon>
        <taxon>Bacillati</taxon>
        <taxon>Actinomycetota</taxon>
        <taxon>Actinomycetes</taxon>
        <taxon>Kitasatosporales</taxon>
        <taxon>Streptomycetaceae</taxon>
        <taxon>Kitasatospora</taxon>
    </lineage>
</organism>
<feature type="compositionally biased region" description="Basic residues" evidence="1">
    <location>
        <begin position="92"/>
        <end position="110"/>
    </location>
</feature>
<evidence type="ECO:0000313" key="4">
    <source>
        <dbReference type="Proteomes" id="UP000027178"/>
    </source>
</evidence>
<dbReference type="InterPro" id="IPR012338">
    <property type="entry name" value="Beta-lactam/transpept-like"/>
</dbReference>
<dbReference type="SUPFAM" id="SSF56601">
    <property type="entry name" value="beta-lactamase/transpeptidase-like"/>
    <property type="match status" value="1"/>
</dbReference>